<evidence type="ECO:0000256" key="1">
    <source>
        <dbReference type="ARBA" id="ARBA00022553"/>
    </source>
</evidence>
<evidence type="ECO:0000313" key="5">
    <source>
        <dbReference type="Proteomes" id="UP001262754"/>
    </source>
</evidence>
<protein>
    <submittedName>
        <fullName evidence="4">FixJ family two-component response regulator</fullName>
    </submittedName>
</protein>
<dbReference type="Proteomes" id="UP001262754">
    <property type="component" value="Unassembled WGS sequence"/>
</dbReference>
<evidence type="ECO:0000313" key="4">
    <source>
        <dbReference type="EMBL" id="MDR6531133.1"/>
    </source>
</evidence>
<dbReference type="InterPro" id="IPR011006">
    <property type="entry name" value="CheY-like_superfamily"/>
</dbReference>
<dbReference type="EMBL" id="JAVDRL010000005">
    <property type="protein sequence ID" value="MDR6531133.1"/>
    <property type="molecule type" value="Genomic_DNA"/>
</dbReference>
<proteinExistence type="predicted"/>
<name>A0ABU1MYG1_9CAUL</name>
<dbReference type="SMART" id="SM00448">
    <property type="entry name" value="REC"/>
    <property type="match status" value="1"/>
</dbReference>
<sequence length="130" mass="14245">MSTAPLFAVVDDDAAMREALAELLEVFDFDCRTYEGSESFWADHAPGRFAGLITDLNLVGESGLQLQQRLRLIDPALPVIIITAQSDPGTRARIIASEPMACLTKPIDAQALRRHLDDALVRHATSRDAE</sequence>
<gene>
    <name evidence="4" type="ORF">J2800_001875</name>
</gene>
<feature type="modified residue" description="4-aspartylphosphate" evidence="2">
    <location>
        <position position="55"/>
    </location>
</feature>
<dbReference type="PANTHER" id="PTHR44591:SF3">
    <property type="entry name" value="RESPONSE REGULATORY DOMAIN-CONTAINING PROTEIN"/>
    <property type="match status" value="1"/>
</dbReference>
<organism evidence="4 5">
    <name type="scientific">Caulobacter rhizosphaerae</name>
    <dbReference type="NCBI Taxonomy" id="2010972"/>
    <lineage>
        <taxon>Bacteria</taxon>
        <taxon>Pseudomonadati</taxon>
        <taxon>Pseudomonadota</taxon>
        <taxon>Alphaproteobacteria</taxon>
        <taxon>Caulobacterales</taxon>
        <taxon>Caulobacteraceae</taxon>
        <taxon>Caulobacter</taxon>
    </lineage>
</organism>
<reference evidence="4 5" key="1">
    <citation type="submission" date="2023-07" db="EMBL/GenBank/DDBJ databases">
        <title>Sorghum-associated microbial communities from plants grown in Nebraska, USA.</title>
        <authorList>
            <person name="Schachtman D."/>
        </authorList>
    </citation>
    <scope>NUCLEOTIDE SEQUENCE [LARGE SCALE GENOMIC DNA]</scope>
    <source>
        <strain evidence="4 5">DS2154</strain>
    </source>
</reference>
<keyword evidence="1 2" id="KW-0597">Phosphoprotein</keyword>
<keyword evidence="5" id="KW-1185">Reference proteome</keyword>
<evidence type="ECO:0000256" key="2">
    <source>
        <dbReference type="PROSITE-ProRule" id="PRU00169"/>
    </source>
</evidence>
<accession>A0ABU1MYG1</accession>
<dbReference type="Pfam" id="PF00072">
    <property type="entry name" value="Response_reg"/>
    <property type="match status" value="1"/>
</dbReference>
<dbReference type="RefSeq" id="WP_310030952.1">
    <property type="nucleotide sequence ID" value="NZ_JAVDRL010000005.1"/>
</dbReference>
<feature type="domain" description="Response regulatory" evidence="3">
    <location>
        <begin position="6"/>
        <end position="120"/>
    </location>
</feature>
<dbReference type="PROSITE" id="PS50110">
    <property type="entry name" value="RESPONSE_REGULATORY"/>
    <property type="match status" value="1"/>
</dbReference>
<dbReference type="Gene3D" id="3.40.50.2300">
    <property type="match status" value="1"/>
</dbReference>
<comment type="caution">
    <text evidence="4">The sequence shown here is derived from an EMBL/GenBank/DDBJ whole genome shotgun (WGS) entry which is preliminary data.</text>
</comment>
<dbReference type="InterPro" id="IPR001789">
    <property type="entry name" value="Sig_transdc_resp-reg_receiver"/>
</dbReference>
<dbReference type="InterPro" id="IPR050595">
    <property type="entry name" value="Bact_response_regulator"/>
</dbReference>
<dbReference type="SUPFAM" id="SSF52172">
    <property type="entry name" value="CheY-like"/>
    <property type="match status" value="1"/>
</dbReference>
<dbReference type="PANTHER" id="PTHR44591">
    <property type="entry name" value="STRESS RESPONSE REGULATOR PROTEIN 1"/>
    <property type="match status" value="1"/>
</dbReference>
<evidence type="ECO:0000259" key="3">
    <source>
        <dbReference type="PROSITE" id="PS50110"/>
    </source>
</evidence>